<dbReference type="PANTHER" id="PTHR47331:SF5">
    <property type="entry name" value="RIBONUCLEASE H"/>
    <property type="match status" value="1"/>
</dbReference>
<dbReference type="Pfam" id="PF13650">
    <property type="entry name" value="Asp_protease_2"/>
    <property type="match status" value="1"/>
</dbReference>
<dbReference type="STRING" id="121845.A0A1S4EPZ9"/>
<reference evidence="3" key="1">
    <citation type="submission" date="2025-08" db="UniProtKB">
        <authorList>
            <consortium name="RefSeq"/>
        </authorList>
    </citation>
    <scope>IDENTIFICATION</scope>
</reference>
<evidence type="ECO:0000313" key="3">
    <source>
        <dbReference type="RefSeq" id="XP_017304263.1"/>
    </source>
</evidence>
<sequence length="560" mass="62031">MPPHNLDKLLSELRVLTDKRERYYQRVKTMQDLIPFIQTDNTKRAQFRARLLNLEKTYSDFDYVTTRILEVNSLLDSANQLSDVLTSANQFESAFYDCRAAAATLEPAASVPTQGPEPVARQPDRPRLPVVNIPPFDGDYDKFPAFKSLFDALIHTQSMTNIEKFSYLKSLVTGTAAHTINGIALSEEGYETAYANLTNRFTNQRVITNHICQKLFGLLSKPLTSESQLHMFLDTFNIQVEALKNAYRGNLGDFMLLFMGLRIIDPNTRQAFENVRAQSRDIPSYNDLVKFIQGRVTANELLHSTPCTSYKPKPNPVAKSAPVVRKAFVASTPASHTCICCNQSHRLIDCTKFLDMSVPARYELLKGKKLCFACFGPHSRRDCKSRFSCRTCQSRNHHTLLHHEKSDPESPGTSHSSVPIPPASLSCTSTATPNSQVLLGTALVRICDAYGKGHSVRVLIDPGSMLTIMTSSLAHRLALPQDPCNIQISGIGGGAPQCASGSMKCTLLSYHKPTSLDVEVVILPKISSNIPSTPVSATIIQRLSHVQLADPLFHQPSPVD</sequence>
<dbReference type="OMA" id="HTHREWE"/>
<feature type="region of interest" description="Disordered" evidence="1">
    <location>
        <begin position="400"/>
        <end position="419"/>
    </location>
</feature>
<accession>A0A1S4EPZ9</accession>
<evidence type="ECO:0000256" key="1">
    <source>
        <dbReference type="SAM" id="MobiDB-lite"/>
    </source>
</evidence>
<dbReference type="InterPro" id="IPR005312">
    <property type="entry name" value="DUF1759"/>
</dbReference>
<gene>
    <name evidence="3" type="primary">LOC108253939</name>
</gene>
<evidence type="ECO:0000313" key="2">
    <source>
        <dbReference type="Proteomes" id="UP000079169"/>
    </source>
</evidence>
<protein>
    <submittedName>
        <fullName evidence="3">Uncharacterized protein LOC108253939</fullName>
    </submittedName>
</protein>
<dbReference type="PaxDb" id="121845-A0A1S4EPZ9"/>
<feature type="non-terminal residue" evidence="3">
    <location>
        <position position="560"/>
    </location>
</feature>
<name>A0A1S4EPZ9_DIACI</name>
<feature type="region of interest" description="Disordered" evidence="1">
    <location>
        <begin position="107"/>
        <end position="128"/>
    </location>
</feature>
<dbReference type="Proteomes" id="UP000079169">
    <property type="component" value="Unplaced"/>
</dbReference>
<dbReference type="Pfam" id="PF03564">
    <property type="entry name" value="DUF1759"/>
    <property type="match status" value="1"/>
</dbReference>
<dbReference type="AlphaFoldDB" id="A0A1S4EPZ9"/>
<dbReference type="CDD" id="cd00303">
    <property type="entry name" value="retropepsin_like"/>
    <property type="match status" value="1"/>
</dbReference>
<proteinExistence type="predicted"/>
<organism evidence="2 3">
    <name type="scientific">Diaphorina citri</name>
    <name type="common">Asian citrus psyllid</name>
    <dbReference type="NCBI Taxonomy" id="121845"/>
    <lineage>
        <taxon>Eukaryota</taxon>
        <taxon>Metazoa</taxon>
        <taxon>Ecdysozoa</taxon>
        <taxon>Arthropoda</taxon>
        <taxon>Hexapoda</taxon>
        <taxon>Insecta</taxon>
        <taxon>Pterygota</taxon>
        <taxon>Neoptera</taxon>
        <taxon>Paraneoptera</taxon>
        <taxon>Hemiptera</taxon>
        <taxon>Sternorrhyncha</taxon>
        <taxon>Psylloidea</taxon>
        <taxon>Psyllidae</taxon>
        <taxon>Diaphorininae</taxon>
        <taxon>Diaphorina</taxon>
    </lineage>
</organism>
<dbReference type="RefSeq" id="XP_017304263.1">
    <property type="nucleotide sequence ID" value="XM_017448774.1"/>
</dbReference>
<dbReference type="PANTHER" id="PTHR47331">
    <property type="entry name" value="PHD-TYPE DOMAIN-CONTAINING PROTEIN"/>
    <property type="match status" value="1"/>
</dbReference>
<dbReference type="GeneID" id="108253939"/>
<keyword evidence="2" id="KW-1185">Reference proteome</keyword>
<dbReference type="KEGG" id="dci:108253939"/>